<feature type="transmembrane region" description="Helical" evidence="1">
    <location>
        <begin position="58"/>
        <end position="78"/>
    </location>
</feature>
<dbReference type="EMBL" id="LBQX01000043">
    <property type="protein sequence ID" value="KKP85749.1"/>
    <property type="molecule type" value="Genomic_DNA"/>
</dbReference>
<feature type="transmembrane region" description="Helical" evidence="1">
    <location>
        <begin position="35"/>
        <end position="52"/>
    </location>
</feature>
<sequence length="87" mass="10480">MVTIEDLAKEIEQIKKRNRRVELDKSWETSFFRKVLLVFFTYLSIGLYMYVIKIEKPWLNAVIPSVGFFLSTLTLPLFKDYWIKKNK</sequence>
<keyword evidence="1" id="KW-0812">Transmembrane</keyword>
<protein>
    <recommendedName>
        <fullName evidence="4">2TM domain-containing protein</fullName>
    </recommendedName>
</protein>
<comment type="caution">
    <text evidence="2">The sequence shown here is derived from an EMBL/GenBank/DDBJ whole genome shotgun (WGS) entry which is preliminary data.</text>
</comment>
<accession>A0A0G0CV83</accession>
<evidence type="ECO:0000256" key="1">
    <source>
        <dbReference type="SAM" id="Phobius"/>
    </source>
</evidence>
<proteinExistence type="predicted"/>
<keyword evidence="1" id="KW-1133">Transmembrane helix</keyword>
<name>A0A0G0CV83_9BACT</name>
<gene>
    <name evidence="2" type="ORF">UR89_C0043G0004</name>
</gene>
<evidence type="ECO:0000313" key="3">
    <source>
        <dbReference type="Proteomes" id="UP000034536"/>
    </source>
</evidence>
<dbReference type="Proteomes" id="UP000034536">
    <property type="component" value="Unassembled WGS sequence"/>
</dbReference>
<reference evidence="2 3" key="1">
    <citation type="journal article" date="2015" name="Nature">
        <title>rRNA introns, odd ribosomes, and small enigmatic genomes across a large radiation of phyla.</title>
        <authorList>
            <person name="Brown C.T."/>
            <person name="Hug L.A."/>
            <person name="Thomas B.C."/>
            <person name="Sharon I."/>
            <person name="Castelle C.J."/>
            <person name="Singh A."/>
            <person name="Wilkins M.J."/>
            <person name="Williams K.H."/>
            <person name="Banfield J.F."/>
        </authorList>
    </citation>
    <scope>NUCLEOTIDE SEQUENCE [LARGE SCALE GENOMIC DNA]</scope>
</reference>
<evidence type="ECO:0000313" key="2">
    <source>
        <dbReference type="EMBL" id="KKP85749.1"/>
    </source>
</evidence>
<evidence type="ECO:0008006" key="4">
    <source>
        <dbReference type="Google" id="ProtNLM"/>
    </source>
</evidence>
<organism evidence="2 3">
    <name type="scientific">Candidatus Roizmanbacteria bacterium GW2011_GWA2_35_8</name>
    <dbReference type="NCBI Taxonomy" id="1618479"/>
    <lineage>
        <taxon>Bacteria</taxon>
        <taxon>Candidatus Roizmaniibacteriota</taxon>
    </lineage>
</organism>
<dbReference type="AlphaFoldDB" id="A0A0G0CV83"/>
<keyword evidence="1" id="KW-0472">Membrane</keyword>